<keyword evidence="3" id="KW-1185">Reference proteome</keyword>
<evidence type="ECO:0000313" key="3">
    <source>
        <dbReference type="Proteomes" id="UP000499080"/>
    </source>
</evidence>
<accession>A0A4Y2GE61</accession>
<dbReference type="AlphaFoldDB" id="A0A4Y2GE61"/>
<dbReference type="OrthoDB" id="6434066at2759"/>
<dbReference type="Proteomes" id="UP000499080">
    <property type="component" value="Unassembled WGS sequence"/>
</dbReference>
<gene>
    <name evidence="2" type="ORF">AVEN_197028_1</name>
</gene>
<evidence type="ECO:0000313" key="2">
    <source>
        <dbReference type="EMBL" id="GBM51467.1"/>
    </source>
</evidence>
<comment type="caution">
    <text evidence="2">The sequence shown here is derived from an EMBL/GenBank/DDBJ whole genome shotgun (WGS) entry which is preliminary data.</text>
</comment>
<sequence>MMDSVLSRGFVVQNTVTPLDLKESKNQSPILFISEEKQYVTALKKNRFLINKNVVESSSVVYWEYYDEDRQIFEENIFKIFERKIFQERTDLSRIQRYLNLCRLMCRCVDLDESKRIFFQVSAEIESFDISLMLELLETVCLTVDMVLFIFNTAGMRNLDFLNYLLLLSKTRNRKNFQSLSLYSWDSITDLNIISRYFFSGHYSSISTLLKHGLQWKFCESVYVEYCKEMNLNWTGEVHDLSNCDYEESAGRSKHRFFLILLTYFTINKRSENPHRMKVLPLLWRSIPDAVISREEMISSLKKFTGLGDESFQICTTAVWWESENLPGPRSLKHLSRCSVRQQLANNYQLPCDNLKLNIPRCLIPYINLDD</sequence>
<dbReference type="InterPro" id="IPR001496">
    <property type="entry name" value="SOCS_box"/>
</dbReference>
<reference evidence="2 3" key="1">
    <citation type="journal article" date="2019" name="Sci. Rep.">
        <title>Orb-weaving spider Araneus ventricosus genome elucidates the spidroin gene catalogue.</title>
        <authorList>
            <person name="Kono N."/>
            <person name="Nakamura H."/>
            <person name="Ohtoshi R."/>
            <person name="Moran D.A.P."/>
            <person name="Shinohara A."/>
            <person name="Yoshida Y."/>
            <person name="Fujiwara M."/>
            <person name="Mori M."/>
            <person name="Tomita M."/>
            <person name="Arakawa K."/>
        </authorList>
    </citation>
    <scope>NUCLEOTIDE SEQUENCE [LARGE SCALE GENOMIC DNA]</scope>
</reference>
<feature type="domain" description="SOCS box" evidence="1">
    <location>
        <begin position="328"/>
        <end position="367"/>
    </location>
</feature>
<proteinExistence type="predicted"/>
<protein>
    <recommendedName>
        <fullName evidence="1">SOCS box domain-containing protein</fullName>
    </recommendedName>
</protein>
<dbReference type="Pfam" id="PF07525">
    <property type="entry name" value="SOCS_box"/>
    <property type="match status" value="1"/>
</dbReference>
<organism evidence="2 3">
    <name type="scientific">Araneus ventricosus</name>
    <name type="common">Orbweaver spider</name>
    <name type="synonym">Epeira ventricosa</name>
    <dbReference type="NCBI Taxonomy" id="182803"/>
    <lineage>
        <taxon>Eukaryota</taxon>
        <taxon>Metazoa</taxon>
        <taxon>Ecdysozoa</taxon>
        <taxon>Arthropoda</taxon>
        <taxon>Chelicerata</taxon>
        <taxon>Arachnida</taxon>
        <taxon>Araneae</taxon>
        <taxon>Araneomorphae</taxon>
        <taxon>Entelegynae</taxon>
        <taxon>Araneoidea</taxon>
        <taxon>Araneidae</taxon>
        <taxon>Araneus</taxon>
    </lineage>
</organism>
<name>A0A4Y2GE61_ARAVE</name>
<dbReference type="EMBL" id="BGPR01001338">
    <property type="protein sequence ID" value="GBM51467.1"/>
    <property type="molecule type" value="Genomic_DNA"/>
</dbReference>
<evidence type="ECO:0000259" key="1">
    <source>
        <dbReference type="Pfam" id="PF07525"/>
    </source>
</evidence>